<feature type="domain" description="Ig-like" evidence="4">
    <location>
        <begin position="230"/>
        <end position="326"/>
    </location>
</feature>
<protein>
    <submittedName>
        <fullName evidence="5">HMCN</fullName>
    </submittedName>
</protein>
<dbReference type="GO" id="GO:0050808">
    <property type="term" value="P:synapse organization"/>
    <property type="evidence" value="ECO:0007669"/>
    <property type="project" value="TreeGrafter"/>
</dbReference>
<dbReference type="Pfam" id="PF07686">
    <property type="entry name" value="V-set"/>
    <property type="match status" value="1"/>
</dbReference>
<reference evidence="5 6" key="1">
    <citation type="submission" date="2020-06" db="EMBL/GenBank/DDBJ databases">
        <authorList>
            <person name="Li R."/>
            <person name="Bekaert M."/>
        </authorList>
    </citation>
    <scope>NUCLEOTIDE SEQUENCE [LARGE SCALE GENOMIC DNA]</scope>
    <source>
        <strain evidence="6">wild</strain>
    </source>
</reference>
<evidence type="ECO:0000256" key="2">
    <source>
        <dbReference type="ARBA" id="ARBA00023157"/>
    </source>
</evidence>
<dbReference type="InterPro" id="IPR013783">
    <property type="entry name" value="Ig-like_fold"/>
</dbReference>
<evidence type="ECO:0000259" key="4">
    <source>
        <dbReference type="PROSITE" id="PS50835"/>
    </source>
</evidence>
<name>A0A6J8CX86_MYTCO</name>
<dbReference type="CDD" id="cd00096">
    <property type="entry name" value="Ig"/>
    <property type="match status" value="4"/>
</dbReference>
<dbReference type="PANTHER" id="PTHR45080">
    <property type="entry name" value="CONTACTIN 5"/>
    <property type="match status" value="1"/>
</dbReference>
<keyword evidence="1 3" id="KW-0732">Signal</keyword>
<dbReference type="SMART" id="SM00406">
    <property type="entry name" value="IGv"/>
    <property type="match status" value="4"/>
</dbReference>
<dbReference type="Pfam" id="PF13927">
    <property type="entry name" value="Ig_3"/>
    <property type="match status" value="4"/>
</dbReference>
<dbReference type="Pfam" id="PF00047">
    <property type="entry name" value="ig"/>
    <property type="match status" value="1"/>
</dbReference>
<dbReference type="InterPro" id="IPR036179">
    <property type="entry name" value="Ig-like_dom_sf"/>
</dbReference>
<evidence type="ECO:0000256" key="3">
    <source>
        <dbReference type="SAM" id="SignalP"/>
    </source>
</evidence>
<evidence type="ECO:0000256" key="1">
    <source>
        <dbReference type="ARBA" id="ARBA00022729"/>
    </source>
</evidence>
<dbReference type="PANTHER" id="PTHR45080:SF8">
    <property type="entry name" value="IG-LIKE DOMAIN-CONTAINING PROTEIN"/>
    <property type="match status" value="1"/>
</dbReference>
<dbReference type="GO" id="GO:0007156">
    <property type="term" value="P:homophilic cell adhesion via plasma membrane adhesion molecules"/>
    <property type="evidence" value="ECO:0007669"/>
    <property type="project" value="TreeGrafter"/>
</dbReference>
<dbReference type="GO" id="GO:0005886">
    <property type="term" value="C:plasma membrane"/>
    <property type="evidence" value="ECO:0007669"/>
    <property type="project" value="TreeGrafter"/>
</dbReference>
<accession>A0A6J8CX86</accession>
<dbReference type="InterPro" id="IPR003599">
    <property type="entry name" value="Ig_sub"/>
</dbReference>
<dbReference type="GO" id="GO:0030424">
    <property type="term" value="C:axon"/>
    <property type="evidence" value="ECO:0007669"/>
    <property type="project" value="TreeGrafter"/>
</dbReference>
<gene>
    <name evidence="5" type="ORF">MCOR_34616</name>
</gene>
<dbReference type="OrthoDB" id="6150053at2759"/>
<feature type="domain" description="Ig-like" evidence="4">
    <location>
        <begin position="631"/>
        <end position="725"/>
    </location>
</feature>
<organism evidence="5 6">
    <name type="scientific">Mytilus coruscus</name>
    <name type="common">Sea mussel</name>
    <dbReference type="NCBI Taxonomy" id="42192"/>
    <lineage>
        <taxon>Eukaryota</taxon>
        <taxon>Metazoa</taxon>
        <taxon>Spiralia</taxon>
        <taxon>Lophotrochozoa</taxon>
        <taxon>Mollusca</taxon>
        <taxon>Bivalvia</taxon>
        <taxon>Autobranchia</taxon>
        <taxon>Pteriomorphia</taxon>
        <taxon>Mytilida</taxon>
        <taxon>Mytiloidea</taxon>
        <taxon>Mytilidae</taxon>
        <taxon>Mytilinae</taxon>
        <taxon>Mytilus</taxon>
    </lineage>
</organism>
<evidence type="ECO:0000313" key="5">
    <source>
        <dbReference type="EMBL" id="CAC5400435.1"/>
    </source>
</evidence>
<proteinExistence type="predicted"/>
<dbReference type="GO" id="GO:0043025">
    <property type="term" value="C:neuronal cell body"/>
    <property type="evidence" value="ECO:0007669"/>
    <property type="project" value="TreeGrafter"/>
</dbReference>
<feature type="chain" id="PRO_5026925183" evidence="3">
    <location>
        <begin position="21"/>
        <end position="868"/>
    </location>
</feature>
<feature type="signal peptide" evidence="3">
    <location>
        <begin position="1"/>
        <end position="20"/>
    </location>
</feature>
<feature type="domain" description="Ig-like" evidence="4">
    <location>
        <begin position="731"/>
        <end position="823"/>
    </location>
</feature>
<dbReference type="AlphaFoldDB" id="A0A6J8CX86"/>
<dbReference type="SMART" id="SM00408">
    <property type="entry name" value="IGc2"/>
    <property type="match status" value="8"/>
</dbReference>
<sequence>MLFILGISLFIELSKRSVFAGTPPNVILNSTNFAWKAGQTVILRCYVSSLEAATESVFWIFETGHGFKTITPSTNSDKYRGSSSSYPSLIIRNLIFTDVGSYRCAATNKYGTTISKTALFLNVTGESPNVTATRLLYNAEIGDNVTLDVSIYSPDSVLLSVDWFFHQKGFEQKINVSASAKYIGSSLERPSLLIINIQTDDMGNYSCIAKNPYGTGESEQMSLEIKDNRPVVDVELQEYHGHLGKSILIACSTALSDNEINSVSWIFHDIDNNLQIQIKPSSKYEIGLHSNPSLLIKNLTFSDEGLYKCFAANKFGTGYSSWTSLSVQDIPIVDIGSEALNSSYGDSVTLECNVSSQTTLNKIYWERNSTGNVITISSELAGINGVTIENPGLTINVTTSSDSGFYTCVAENSYGIGKSIPTQLNINGGIPVVKAYETVVNATYGMNITLHVTIDSAPEHFSIYWTKFVGNETEIIHNGTIGTSGGTVSSPSLTIRFPTASDVGIYKCYARNVIGTGSSVNISLVVEGGAPTVNIGSVFYTTVFGIQITLQCIVIADPPVRYVFWHKNVNGYLTTITHGTVGTQGISPTSPSLTIVFPGKSDQGEYTCIAVNDLGQRGSLPTLLSVSGGLPEVSIGTPPHSATFGESFTIHCKVLAVPLHTDIYWQHILEGFVRIIRKDTLGVSGVTLDDPTLTIDYVTTSDAGSYTCSAENAVGKGSSKSTNLNVDGDMPVVDIPLTSYTVKHGHDVALLCIVSSKPQHTNVYWIKESDKGKLVFNHGTTGTIGMTVENPSLSLKPVIITDSGMYTCLASNVIGTGVSRPISLIGNDVCICFLNMLRHTYIVLNPLKNERDTKHAKVTRFPIMRNQI</sequence>
<evidence type="ECO:0000313" key="6">
    <source>
        <dbReference type="Proteomes" id="UP000507470"/>
    </source>
</evidence>
<keyword evidence="2" id="KW-1015">Disulfide bond</keyword>
<dbReference type="GO" id="GO:0008046">
    <property type="term" value="F:axon guidance receptor activity"/>
    <property type="evidence" value="ECO:0007669"/>
    <property type="project" value="TreeGrafter"/>
</dbReference>
<feature type="domain" description="Ig-like" evidence="4">
    <location>
        <begin position="531"/>
        <end position="627"/>
    </location>
</feature>
<keyword evidence="6" id="KW-1185">Reference proteome</keyword>
<dbReference type="InterPro" id="IPR013098">
    <property type="entry name" value="Ig_I-set"/>
</dbReference>
<dbReference type="Proteomes" id="UP000507470">
    <property type="component" value="Unassembled WGS sequence"/>
</dbReference>
<dbReference type="SMART" id="SM00409">
    <property type="entry name" value="IG"/>
    <property type="match status" value="8"/>
</dbReference>
<feature type="domain" description="Ig-like" evidence="4">
    <location>
        <begin position="331"/>
        <end position="427"/>
    </location>
</feature>
<feature type="domain" description="Ig-like" evidence="4">
    <location>
        <begin position="128"/>
        <end position="224"/>
    </location>
</feature>
<dbReference type="EMBL" id="CACVKT020006203">
    <property type="protein sequence ID" value="CAC5400435.1"/>
    <property type="molecule type" value="Genomic_DNA"/>
</dbReference>
<dbReference type="InterPro" id="IPR013151">
    <property type="entry name" value="Immunoglobulin_dom"/>
</dbReference>
<dbReference type="InterPro" id="IPR013106">
    <property type="entry name" value="Ig_V-set"/>
</dbReference>
<dbReference type="PROSITE" id="PS50835">
    <property type="entry name" value="IG_LIKE"/>
    <property type="match status" value="8"/>
</dbReference>
<dbReference type="InterPro" id="IPR050958">
    <property type="entry name" value="Cell_Adh-Cytoskel_Orgn"/>
</dbReference>
<feature type="domain" description="Ig-like" evidence="4">
    <location>
        <begin position="24"/>
        <end position="115"/>
    </location>
</feature>
<dbReference type="Gene3D" id="2.60.40.10">
    <property type="entry name" value="Immunoglobulins"/>
    <property type="match status" value="8"/>
</dbReference>
<dbReference type="InterPro" id="IPR003598">
    <property type="entry name" value="Ig_sub2"/>
</dbReference>
<dbReference type="Pfam" id="PF07679">
    <property type="entry name" value="I-set"/>
    <property type="match status" value="1"/>
</dbReference>
<dbReference type="SUPFAM" id="SSF48726">
    <property type="entry name" value="Immunoglobulin"/>
    <property type="match status" value="8"/>
</dbReference>
<dbReference type="InterPro" id="IPR007110">
    <property type="entry name" value="Ig-like_dom"/>
</dbReference>
<feature type="domain" description="Ig-like" evidence="4">
    <location>
        <begin position="431"/>
        <end position="523"/>
    </location>
</feature>